<dbReference type="PANTHER" id="PTHR42877">
    <property type="entry name" value="L-ORNITHINE N(5)-MONOOXYGENASE-RELATED"/>
    <property type="match status" value="1"/>
</dbReference>
<sequence length="393" mass="45024">MTSSQTRENTRNHFENFQFGHFAINEYRPIKIVCIGAGFCGILAAIHFARKVPNIELTVYRKEKGIGSTCVRHFPGRHSLSSRISPFTGPDCTPLGPRSSVTSTEWSKSTQAQAPHKTATRAHVRLVGWEDTSGSGVMETVMRRSRTRGTCFSWVLASSIPGLSDFRGRVLLSAQWGVTEEGWWEEVVKDAGIRPLGPSGIQLVTELRPKVKSIVNYILSKTWIGEPCSLRTMLELAGRDPGRDDYKDCEAFRDEKYYKEFRHKIEADLNIRLKVIIPKYPFHVYWFHHVVTCADTRRRKPVKSSATNEETVMQAKNGQSTKNIIDHANMKKVMARNSQVNLRHSRRTEYQPYDVPMCLSARQHRLSKVERPGCKIEKLNDPERHWIDKDEKR</sequence>
<accession>A0AAD4QIU2</accession>
<dbReference type="InterPro" id="IPR051209">
    <property type="entry name" value="FAD-bind_Monooxygenase_sf"/>
</dbReference>
<dbReference type="InterPro" id="IPR036188">
    <property type="entry name" value="FAD/NAD-bd_sf"/>
</dbReference>
<name>A0AAD4QIU2_9AGAM</name>
<evidence type="ECO:0000256" key="2">
    <source>
        <dbReference type="SAM" id="MobiDB-lite"/>
    </source>
</evidence>
<feature type="compositionally biased region" description="Polar residues" evidence="2">
    <location>
        <begin position="99"/>
        <end position="113"/>
    </location>
</feature>
<evidence type="ECO:0000313" key="3">
    <source>
        <dbReference type="EMBL" id="KAI0289915.1"/>
    </source>
</evidence>
<gene>
    <name evidence="3" type="ORF">B0F90DRAFT_1672218</name>
</gene>
<protein>
    <submittedName>
        <fullName evidence="3">Uncharacterized protein</fullName>
    </submittedName>
</protein>
<evidence type="ECO:0000256" key="1">
    <source>
        <dbReference type="ARBA" id="ARBA00010139"/>
    </source>
</evidence>
<dbReference type="EMBL" id="WTXG01000268">
    <property type="protein sequence ID" value="KAI0289915.1"/>
    <property type="molecule type" value="Genomic_DNA"/>
</dbReference>
<comment type="caution">
    <text evidence="3">The sequence shown here is derived from an EMBL/GenBank/DDBJ whole genome shotgun (WGS) entry which is preliminary data.</text>
</comment>
<keyword evidence="4" id="KW-1185">Reference proteome</keyword>
<dbReference type="Gene3D" id="3.50.50.60">
    <property type="entry name" value="FAD/NAD(P)-binding domain"/>
    <property type="match status" value="1"/>
</dbReference>
<reference evidence="3" key="1">
    <citation type="journal article" date="2022" name="New Phytol.">
        <title>Evolutionary transition to the ectomycorrhizal habit in the genomes of a hyperdiverse lineage of mushroom-forming fungi.</title>
        <authorList>
            <person name="Looney B."/>
            <person name="Miyauchi S."/>
            <person name="Morin E."/>
            <person name="Drula E."/>
            <person name="Courty P.E."/>
            <person name="Kohler A."/>
            <person name="Kuo A."/>
            <person name="LaButti K."/>
            <person name="Pangilinan J."/>
            <person name="Lipzen A."/>
            <person name="Riley R."/>
            <person name="Andreopoulos W."/>
            <person name="He G."/>
            <person name="Johnson J."/>
            <person name="Nolan M."/>
            <person name="Tritt A."/>
            <person name="Barry K.W."/>
            <person name="Grigoriev I.V."/>
            <person name="Nagy L.G."/>
            <person name="Hibbett D."/>
            <person name="Henrissat B."/>
            <person name="Matheny P.B."/>
            <person name="Labbe J."/>
            <person name="Martin F.M."/>
        </authorList>
    </citation>
    <scope>NUCLEOTIDE SEQUENCE</scope>
    <source>
        <strain evidence="3">BPL690</strain>
    </source>
</reference>
<dbReference type="Proteomes" id="UP001203297">
    <property type="component" value="Unassembled WGS sequence"/>
</dbReference>
<dbReference type="PANTHER" id="PTHR42877:SF7">
    <property type="entry name" value="FLAVIN-BINDING MONOOXYGENASE-RELATED"/>
    <property type="match status" value="1"/>
</dbReference>
<proteinExistence type="inferred from homology"/>
<feature type="region of interest" description="Disordered" evidence="2">
    <location>
        <begin position="93"/>
        <end position="114"/>
    </location>
</feature>
<dbReference type="SUPFAM" id="SSF51905">
    <property type="entry name" value="FAD/NAD(P)-binding domain"/>
    <property type="match status" value="1"/>
</dbReference>
<comment type="similarity">
    <text evidence="1">Belongs to the FAD-binding monooxygenase family.</text>
</comment>
<dbReference type="AlphaFoldDB" id="A0AAD4QIU2"/>
<evidence type="ECO:0000313" key="4">
    <source>
        <dbReference type="Proteomes" id="UP001203297"/>
    </source>
</evidence>
<organism evidence="3 4">
    <name type="scientific">Multifurca ochricompacta</name>
    <dbReference type="NCBI Taxonomy" id="376703"/>
    <lineage>
        <taxon>Eukaryota</taxon>
        <taxon>Fungi</taxon>
        <taxon>Dikarya</taxon>
        <taxon>Basidiomycota</taxon>
        <taxon>Agaricomycotina</taxon>
        <taxon>Agaricomycetes</taxon>
        <taxon>Russulales</taxon>
        <taxon>Russulaceae</taxon>
        <taxon>Multifurca</taxon>
    </lineage>
</organism>